<keyword evidence="2" id="KW-0813">Transport</keyword>
<dbReference type="SMART" id="SM00382">
    <property type="entry name" value="AAA"/>
    <property type="match status" value="1"/>
</dbReference>
<dbReference type="InterPro" id="IPR027417">
    <property type="entry name" value="P-loop_NTPase"/>
</dbReference>
<protein>
    <submittedName>
        <fullName evidence="6">ABC transporter ATP-binding protein</fullName>
    </submittedName>
</protein>
<evidence type="ECO:0000313" key="6">
    <source>
        <dbReference type="EMBL" id="MFD0705399.1"/>
    </source>
</evidence>
<keyword evidence="3" id="KW-0547">Nucleotide-binding</keyword>
<dbReference type="Pfam" id="PF00005">
    <property type="entry name" value="ABC_tran"/>
    <property type="match status" value="1"/>
</dbReference>
<dbReference type="SUPFAM" id="SSF52540">
    <property type="entry name" value="P-loop containing nucleoside triphosphate hydrolases"/>
    <property type="match status" value="1"/>
</dbReference>
<comment type="similarity">
    <text evidence="1">Belongs to the ABC transporter superfamily.</text>
</comment>
<evidence type="ECO:0000259" key="5">
    <source>
        <dbReference type="PROSITE" id="PS50893"/>
    </source>
</evidence>
<dbReference type="InterPro" id="IPR017871">
    <property type="entry name" value="ABC_transporter-like_CS"/>
</dbReference>
<keyword evidence="4 6" id="KW-0067">ATP-binding</keyword>
<evidence type="ECO:0000256" key="1">
    <source>
        <dbReference type="ARBA" id="ARBA00005417"/>
    </source>
</evidence>
<proteinExistence type="inferred from homology"/>
<dbReference type="RefSeq" id="WP_377939086.1">
    <property type="nucleotide sequence ID" value="NZ_JBHTHQ010000021.1"/>
</dbReference>
<dbReference type="PANTHER" id="PTHR43776">
    <property type="entry name" value="TRANSPORT ATP-BINDING PROTEIN"/>
    <property type="match status" value="1"/>
</dbReference>
<sequence>MTNLIEFKNVSFRYGKSRGAAQQFALKDVSFAVPEGKIVALVGQSGSGKSTLVRLALGMLHTETGYVRAAERAHTGLIFQNPLQSLNPRWSVEKIVREGQPSASDEEIARVLEQVSLKPHDVLHKYAGDMSGGQAQRVAIARALISQPDLLIADEPLSAVDVLGKKQIIEVLEDIRSARSLAMLIVLHDLGIAQRLADEIVVLHEGQIVEQGSVRDIISHPKHEYTKQLIEAAKL</sequence>
<dbReference type="EMBL" id="JBHTHQ010000021">
    <property type="protein sequence ID" value="MFD0705399.1"/>
    <property type="molecule type" value="Genomic_DNA"/>
</dbReference>
<dbReference type="GO" id="GO:0005524">
    <property type="term" value="F:ATP binding"/>
    <property type="evidence" value="ECO:0007669"/>
    <property type="project" value="UniProtKB-KW"/>
</dbReference>
<organism evidence="6 7">
    <name type="scientific">Alloscardovia venturai</name>
    <dbReference type="NCBI Taxonomy" id="1769421"/>
    <lineage>
        <taxon>Bacteria</taxon>
        <taxon>Bacillati</taxon>
        <taxon>Actinomycetota</taxon>
        <taxon>Actinomycetes</taxon>
        <taxon>Bifidobacteriales</taxon>
        <taxon>Bifidobacteriaceae</taxon>
        <taxon>Alloscardovia</taxon>
    </lineage>
</organism>
<evidence type="ECO:0000256" key="2">
    <source>
        <dbReference type="ARBA" id="ARBA00022448"/>
    </source>
</evidence>
<dbReference type="InterPro" id="IPR003439">
    <property type="entry name" value="ABC_transporter-like_ATP-bd"/>
</dbReference>
<accession>A0ABW2Y5B4</accession>
<dbReference type="PANTHER" id="PTHR43776:SF7">
    <property type="entry name" value="D,D-DIPEPTIDE TRANSPORT ATP-BINDING PROTEIN DDPF-RELATED"/>
    <property type="match status" value="1"/>
</dbReference>
<dbReference type="InterPro" id="IPR003593">
    <property type="entry name" value="AAA+_ATPase"/>
</dbReference>
<gene>
    <name evidence="6" type="ORF">ACFQY8_06540</name>
</gene>
<evidence type="ECO:0000256" key="4">
    <source>
        <dbReference type="ARBA" id="ARBA00022840"/>
    </source>
</evidence>
<evidence type="ECO:0000256" key="3">
    <source>
        <dbReference type="ARBA" id="ARBA00022741"/>
    </source>
</evidence>
<name>A0ABW2Y5B4_9BIFI</name>
<feature type="domain" description="ABC transporter" evidence="5">
    <location>
        <begin position="5"/>
        <end position="230"/>
    </location>
</feature>
<dbReference type="Gene3D" id="3.40.50.300">
    <property type="entry name" value="P-loop containing nucleotide triphosphate hydrolases"/>
    <property type="match status" value="1"/>
</dbReference>
<reference evidence="7" key="1">
    <citation type="journal article" date="2019" name="Int. J. Syst. Evol. Microbiol.">
        <title>The Global Catalogue of Microorganisms (GCM) 10K type strain sequencing project: providing services to taxonomists for standard genome sequencing and annotation.</title>
        <authorList>
            <consortium name="The Broad Institute Genomics Platform"/>
            <consortium name="The Broad Institute Genome Sequencing Center for Infectious Disease"/>
            <person name="Wu L."/>
            <person name="Ma J."/>
        </authorList>
    </citation>
    <scope>NUCLEOTIDE SEQUENCE [LARGE SCALE GENOMIC DNA]</scope>
    <source>
        <strain evidence="7">CCM 8604</strain>
    </source>
</reference>
<evidence type="ECO:0000313" key="7">
    <source>
        <dbReference type="Proteomes" id="UP001597036"/>
    </source>
</evidence>
<dbReference type="CDD" id="cd03257">
    <property type="entry name" value="ABC_NikE_OppD_transporters"/>
    <property type="match status" value="1"/>
</dbReference>
<dbReference type="PROSITE" id="PS50893">
    <property type="entry name" value="ABC_TRANSPORTER_2"/>
    <property type="match status" value="1"/>
</dbReference>
<dbReference type="Proteomes" id="UP001597036">
    <property type="component" value="Unassembled WGS sequence"/>
</dbReference>
<keyword evidence="7" id="KW-1185">Reference proteome</keyword>
<comment type="caution">
    <text evidence="6">The sequence shown here is derived from an EMBL/GenBank/DDBJ whole genome shotgun (WGS) entry which is preliminary data.</text>
</comment>
<dbReference type="PROSITE" id="PS00211">
    <property type="entry name" value="ABC_TRANSPORTER_1"/>
    <property type="match status" value="1"/>
</dbReference>
<dbReference type="InterPro" id="IPR050319">
    <property type="entry name" value="ABC_transp_ATP-bind"/>
</dbReference>